<evidence type="ECO:0000313" key="1">
    <source>
        <dbReference type="EMBL" id="PJD84527.1"/>
    </source>
</evidence>
<dbReference type="Pfam" id="PF02413">
    <property type="entry name" value="Caudo_TAP"/>
    <property type="match status" value="1"/>
</dbReference>
<name>A0A2J0PYH2_9ENTR</name>
<gene>
    <name evidence="1" type="ORF">B9Q30_15430</name>
</gene>
<dbReference type="OrthoDB" id="8596093at2"/>
<dbReference type="InterPro" id="IPR051220">
    <property type="entry name" value="TFA_Chaperone"/>
</dbReference>
<dbReference type="AlphaFoldDB" id="A0A2J0PYH2"/>
<comment type="caution">
    <text evidence="1">The sequence shown here is derived from an EMBL/GenBank/DDBJ whole genome shotgun (WGS) entry which is preliminary data.</text>
</comment>
<reference evidence="1 2" key="1">
    <citation type="journal article" date="2017" name="J. Antimicrob. Chemother.">
        <title>Characterization of the population structure, drug resistance mechanisms and plasmids of the community-associated Enterobacter cloacae complex in China.</title>
        <authorList>
            <person name="Zhou K."/>
            <person name="Yu W."/>
            <person name="Cao X."/>
            <person name="Shen P."/>
            <person name="Lu H."/>
            <person name="Luo Q."/>
            <person name="Rossen J.W.A."/>
            <person name="Xiao Y."/>
        </authorList>
    </citation>
    <scope>NUCLEOTIDE SEQUENCE [LARGE SCALE GENOMIC DNA]</scope>
    <source>
        <strain evidence="1 2">ECC904</strain>
    </source>
</reference>
<dbReference type="RefSeq" id="WP_058692055.1">
    <property type="nucleotide sequence ID" value="NZ_CABGWF010000004.1"/>
</dbReference>
<organism evidence="1 2">
    <name type="scientific">Enterobacter hormaechei</name>
    <dbReference type="NCBI Taxonomy" id="158836"/>
    <lineage>
        <taxon>Bacteria</taxon>
        <taxon>Pseudomonadati</taxon>
        <taxon>Pseudomonadota</taxon>
        <taxon>Gammaproteobacteria</taxon>
        <taxon>Enterobacterales</taxon>
        <taxon>Enterobacteriaceae</taxon>
        <taxon>Enterobacter</taxon>
        <taxon>Enterobacter cloacae complex</taxon>
    </lineage>
</organism>
<dbReference type="PANTHER" id="PTHR34413:SF2">
    <property type="entry name" value="PROPHAGE TAIL FIBER ASSEMBLY PROTEIN HOMOLOG TFAE-RELATED"/>
    <property type="match status" value="1"/>
</dbReference>
<accession>A0A2J0PYH2</accession>
<dbReference type="InterPro" id="IPR003458">
    <property type="entry name" value="Phage_T4_Gp38_tail_assem"/>
</dbReference>
<protein>
    <submittedName>
        <fullName evidence="1">Phage tail protein</fullName>
    </submittedName>
</protein>
<dbReference type="Proteomes" id="UP000229974">
    <property type="component" value="Unassembled WGS sequence"/>
</dbReference>
<sequence>MTFKFSDKDRTIRIYNLRADTREFIGAGDAYIPAGTGLPADCTDIAPPDIAPGMAAVFNGKKWSLYEDHRNDTVYSKKNGQQIFITGLGELPSDVTTIAPEGDYMRWDDNKWIKDSDAERAAAVSHAIDEKKQRQKEATEIVSILQGAVDLDMATDREAALLSEWTKYRVLLNRIDTSLAPEIEWPEVPDNVA</sequence>
<dbReference type="PANTHER" id="PTHR34413">
    <property type="entry name" value="PROPHAGE TAIL FIBER ASSEMBLY PROTEIN HOMOLOG TFAE-RELATED-RELATED"/>
    <property type="match status" value="1"/>
</dbReference>
<dbReference type="EMBL" id="NEEW01000006">
    <property type="protein sequence ID" value="PJD84527.1"/>
    <property type="molecule type" value="Genomic_DNA"/>
</dbReference>
<proteinExistence type="predicted"/>
<evidence type="ECO:0000313" key="2">
    <source>
        <dbReference type="Proteomes" id="UP000229974"/>
    </source>
</evidence>